<reference evidence="3" key="1">
    <citation type="journal article" date="2019" name="Int. J. Syst. Evol. Microbiol.">
        <title>The Global Catalogue of Microorganisms (GCM) 10K type strain sequencing project: providing services to taxonomists for standard genome sequencing and annotation.</title>
        <authorList>
            <consortium name="The Broad Institute Genomics Platform"/>
            <consortium name="The Broad Institute Genome Sequencing Center for Infectious Disease"/>
            <person name="Wu L."/>
            <person name="Ma J."/>
        </authorList>
    </citation>
    <scope>NUCLEOTIDE SEQUENCE [LARGE SCALE GENOMIC DNA]</scope>
    <source>
        <strain evidence="3">ZS-35-S2</strain>
    </source>
</reference>
<evidence type="ECO:0000313" key="3">
    <source>
        <dbReference type="Proteomes" id="UP001597371"/>
    </source>
</evidence>
<sequence>MSLAPTPSGRAAEPLPSAGALVGRPDLSDEEVKAAILERLAFDGRTGPEPEIVLEAARLRKRKALTFLRKLLLPPPRAGLDMPVQPILRSHLRAGGPPSHEAG</sequence>
<evidence type="ECO:0000256" key="1">
    <source>
        <dbReference type="SAM" id="MobiDB-lite"/>
    </source>
</evidence>
<keyword evidence="3" id="KW-1185">Reference proteome</keyword>
<protein>
    <submittedName>
        <fullName evidence="2">Uncharacterized protein</fullName>
    </submittedName>
</protein>
<feature type="region of interest" description="Disordered" evidence="1">
    <location>
        <begin position="1"/>
        <end position="24"/>
    </location>
</feature>
<proteinExistence type="predicted"/>
<dbReference type="Proteomes" id="UP001597371">
    <property type="component" value="Unassembled WGS sequence"/>
</dbReference>
<comment type="caution">
    <text evidence="2">The sequence shown here is derived from an EMBL/GenBank/DDBJ whole genome shotgun (WGS) entry which is preliminary data.</text>
</comment>
<accession>A0ABW5CRU0</accession>
<name>A0ABW5CRU0_9HYPH</name>
<dbReference type="RefSeq" id="WP_209737185.1">
    <property type="nucleotide sequence ID" value="NZ_CP072611.1"/>
</dbReference>
<gene>
    <name evidence="2" type="ORF">ACFSKQ_14755</name>
</gene>
<dbReference type="EMBL" id="JBHUIJ010000022">
    <property type="protein sequence ID" value="MFD2238712.1"/>
    <property type="molecule type" value="Genomic_DNA"/>
</dbReference>
<evidence type="ECO:0000313" key="2">
    <source>
        <dbReference type="EMBL" id="MFD2238712.1"/>
    </source>
</evidence>
<organism evidence="2 3">
    <name type="scientific">Aureimonas populi</name>
    <dbReference type="NCBI Taxonomy" id="1701758"/>
    <lineage>
        <taxon>Bacteria</taxon>
        <taxon>Pseudomonadati</taxon>
        <taxon>Pseudomonadota</taxon>
        <taxon>Alphaproteobacteria</taxon>
        <taxon>Hyphomicrobiales</taxon>
        <taxon>Aurantimonadaceae</taxon>
        <taxon>Aureimonas</taxon>
    </lineage>
</organism>